<reference evidence="4" key="1">
    <citation type="submission" date="2017-02" db="UniProtKB">
        <authorList>
            <consortium name="WormBaseParasite"/>
        </authorList>
    </citation>
    <scope>IDENTIFICATION</scope>
</reference>
<keyword evidence="3" id="KW-1185">Reference proteome</keyword>
<evidence type="ECO:0000313" key="4">
    <source>
        <dbReference type="WBParaSite" id="DME_0001011901-mRNA-1"/>
    </source>
</evidence>
<evidence type="ECO:0000313" key="2">
    <source>
        <dbReference type="Proteomes" id="UP000038040"/>
    </source>
</evidence>
<name>A0A0N4UQ51_DRAME</name>
<evidence type="ECO:0000313" key="1">
    <source>
        <dbReference type="EMBL" id="VDN53676.1"/>
    </source>
</evidence>
<dbReference type="AlphaFoldDB" id="A0A0N4UQ51"/>
<dbReference type="EMBL" id="UYYG01000162">
    <property type="protein sequence ID" value="VDN53676.1"/>
    <property type="molecule type" value="Genomic_DNA"/>
</dbReference>
<proteinExistence type="predicted"/>
<sequence length="81" mass="8967">MSFEILDDEPTDRSPKICSSNELVDVVEKLSKLKALAIKSASKALVDGVYSRLTDSWLIENTVEPHKERYDAEGKGKGKEG</sequence>
<dbReference type="Proteomes" id="UP000038040">
    <property type="component" value="Unplaced"/>
</dbReference>
<dbReference type="WBParaSite" id="DME_0001011901-mRNA-1">
    <property type="protein sequence ID" value="DME_0001011901-mRNA-1"/>
    <property type="gene ID" value="DME_0001011901"/>
</dbReference>
<gene>
    <name evidence="1" type="ORF">DME_LOCUS3649</name>
</gene>
<organism evidence="2 4">
    <name type="scientific">Dracunculus medinensis</name>
    <name type="common">Guinea worm</name>
    <dbReference type="NCBI Taxonomy" id="318479"/>
    <lineage>
        <taxon>Eukaryota</taxon>
        <taxon>Metazoa</taxon>
        <taxon>Ecdysozoa</taxon>
        <taxon>Nematoda</taxon>
        <taxon>Chromadorea</taxon>
        <taxon>Rhabditida</taxon>
        <taxon>Spirurina</taxon>
        <taxon>Dracunculoidea</taxon>
        <taxon>Dracunculidae</taxon>
        <taxon>Dracunculus</taxon>
    </lineage>
</organism>
<protein>
    <submittedName>
        <fullName evidence="4">DNA topoisomerase (ATP-hydrolyzing)</fullName>
    </submittedName>
</protein>
<accession>A0A0N4UQ51</accession>
<evidence type="ECO:0000313" key="3">
    <source>
        <dbReference type="Proteomes" id="UP000274756"/>
    </source>
</evidence>
<reference evidence="1 3" key="2">
    <citation type="submission" date="2018-11" db="EMBL/GenBank/DDBJ databases">
        <authorList>
            <consortium name="Pathogen Informatics"/>
        </authorList>
    </citation>
    <scope>NUCLEOTIDE SEQUENCE [LARGE SCALE GENOMIC DNA]</scope>
</reference>
<dbReference type="Proteomes" id="UP000274756">
    <property type="component" value="Unassembled WGS sequence"/>
</dbReference>